<organism evidence="1 2">
    <name type="scientific">Dreissena polymorpha</name>
    <name type="common">Zebra mussel</name>
    <name type="synonym">Mytilus polymorpha</name>
    <dbReference type="NCBI Taxonomy" id="45954"/>
    <lineage>
        <taxon>Eukaryota</taxon>
        <taxon>Metazoa</taxon>
        <taxon>Spiralia</taxon>
        <taxon>Lophotrochozoa</taxon>
        <taxon>Mollusca</taxon>
        <taxon>Bivalvia</taxon>
        <taxon>Autobranchia</taxon>
        <taxon>Heteroconchia</taxon>
        <taxon>Euheterodonta</taxon>
        <taxon>Imparidentia</taxon>
        <taxon>Neoheterodontei</taxon>
        <taxon>Myida</taxon>
        <taxon>Dreissenoidea</taxon>
        <taxon>Dreissenidae</taxon>
        <taxon>Dreissena</taxon>
    </lineage>
</organism>
<reference evidence="1" key="1">
    <citation type="journal article" date="2019" name="bioRxiv">
        <title>The Genome of the Zebra Mussel, Dreissena polymorpha: A Resource for Invasive Species Research.</title>
        <authorList>
            <person name="McCartney M.A."/>
            <person name="Auch B."/>
            <person name="Kono T."/>
            <person name="Mallez S."/>
            <person name="Zhang Y."/>
            <person name="Obille A."/>
            <person name="Becker A."/>
            <person name="Abrahante J.E."/>
            <person name="Garbe J."/>
            <person name="Badalamenti J.P."/>
            <person name="Herman A."/>
            <person name="Mangelson H."/>
            <person name="Liachko I."/>
            <person name="Sullivan S."/>
            <person name="Sone E.D."/>
            <person name="Koren S."/>
            <person name="Silverstein K.A.T."/>
            <person name="Beckman K.B."/>
            <person name="Gohl D.M."/>
        </authorList>
    </citation>
    <scope>NUCLEOTIDE SEQUENCE</scope>
    <source>
        <strain evidence="1">Duluth1</strain>
        <tissue evidence="1">Whole animal</tissue>
    </source>
</reference>
<keyword evidence="2" id="KW-1185">Reference proteome</keyword>
<dbReference type="AlphaFoldDB" id="A0A9D4QWE1"/>
<protein>
    <submittedName>
        <fullName evidence="1">Uncharacterized protein</fullName>
    </submittedName>
</protein>
<comment type="caution">
    <text evidence="1">The sequence shown here is derived from an EMBL/GenBank/DDBJ whole genome shotgun (WGS) entry which is preliminary data.</text>
</comment>
<proteinExistence type="predicted"/>
<dbReference type="EMBL" id="JAIWYP010000003">
    <property type="protein sequence ID" value="KAH3846136.1"/>
    <property type="molecule type" value="Genomic_DNA"/>
</dbReference>
<dbReference type="Proteomes" id="UP000828390">
    <property type="component" value="Unassembled WGS sequence"/>
</dbReference>
<evidence type="ECO:0000313" key="1">
    <source>
        <dbReference type="EMBL" id="KAH3846136.1"/>
    </source>
</evidence>
<reference evidence="1" key="2">
    <citation type="submission" date="2020-11" db="EMBL/GenBank/DDBJ databases">
        <authorList>
            <person name="McCartney M.A."/>
            <person name="Auch B."/>
            <person name="Kono T."/>
            <person name="Mallez S."/>
            <person name="Becker A."/>
            <person name="Gohl D.M."/>
            <person name="Silverstein K.A.T."/>
            <person name="Koren S."/>
            <person name="Bechman K.B."/>
            <person name="Herman A."/>
            <person name="Abrahante J.E."/>
            <person name="Garbe J."/>
        </authorList>
    </citation>
    <scope>NUCLEOTIDE SEQUENCE</scope>
    <source>
        <strain evidence="1">Duluth1</strain>
        <tissue evidence="1">Whole animal</tissue>
    </source>
</reference>
<accession>A0A9D4QWE1</accession>
<evidence type="ECO:0000313" key="2">
    <source>
        <dbReference type="Proteomes" id="UP000828390"/>
    </source>
</evidence>
<name>A0A9D4QWE1_DREPO</name>
<gene>
    <name evidence="1" type="ORF">DPMN_088432</name>
</gene>
<sequence length="90" mass="10341">MQECDDCATPLIDIPPTVIQYSGQKRQQVRINMSYFTTNPVVVQCHAIICEIRPATVTDEVFKKIHEKRENIIETLNVDADNILKPDKKQ</sequence>